<dbReference type="InterPro" id="IPR011059">
    <property type="entry name" value="Metal-dep_hydrolase_composite"/>
</dbReference>
<dbReference type="Gene3D" id="2.30.40.10">
    <property type="entry name" value="Urease, subunit C, domain 1"/>
    <property type="match status" value="1"/>
</dbReference>
<evidence type="ECO:0000313" key="4">
    <source>
        <dbReference type="Proteomes" id="UP000224854"/>
    </source>
</evidence>
<dbReference type="Pfam" id="PF07969">
    <property type="entry name" value="Amidohydro_3"/>
    <property type="match status" value="1"/>
</dbReference>
<dbReference type="InterPro" id="IPR032466">
    <property type="entry name" value="Metal_Hydrolase"/>
</dbReference>
<dbReference type="InterPro" id="IPR013108">
    <property type="entry name" value="Amidohydro_3"/>
</dbReference>
<keyword evidence="4" id="KW-1185">Reference proteome</keyword>
<name>A0A2C5ZTD6_9HYPO</name>
<comment type="caution">
    <text evidence="3">The sequence shown here is derived from an EMBL/GenBank/DDBJ whole genome shotgun (WGS) entry which is preliminary data.</text>
</comment>
<dbReference type="SUPFAM" id="SSF51338">
    <property type="entry name" value="Composite domain of metallo-dependent hydrolases"/>
    <property type="match status" value="1"/>
</dbReference>
<evidence type="ECO:0000259" key="2">
    <source>
        <dbReference type="Pfam" id="PF07969"/>
    </source>
</evidence>
<dbReference type="OrthoDB" id="3501663at2759"/>
<dbReference type="GO" id="GO:0016810">
    <property type="term" value="F:hydrolase activity, acting on carbon-nitrogen (but not peptide) bonds"/>
    <property type="evidence" value="ECO:0007669"/>
    <property type="project" value="InterPro"/>
</dbReference>
<evidence type="ECO:0000256" key="1">
    <source>
        <dbReference type="SAM" id="MobiDB-lite"/>
    </source>
</evidence>
<dbReference type="PANTHER" id="PTHR22642:SF20">
    <property type="entry name" value="AMIDOHYDROLASE 3 DOMAIN-CONTAINING PROTEIN"/>
    <property type="match status" value="1"/>
</dbReference>
<dbReference type="CDD" id="cd01300">
    <property type="entry name" value="YtcJ_like"/>
    <property type="match status" value="1"/>
</dbReference>
<dbReference type="AlphaFoldDB" id="A0A2C5ZTD6"/>
<dbReference type="Gene3D" id="3.10.310.70">
    <property type="match status" value="1"/>
</dbReference>
<dbReference type="PANTHER" id="PTHR22642">
    <property type="entry name" value="IMIDAZOLONEPROPIONASE"/>
    <property type="match status" value="1"/>
</dbReference>
<dbReference type="EMBL" id="NJEU01000028">
    <property type="protein sequence ID" value="PHH83083.1"/>
    <property type="molecule type" value="Genomic_DNA"/>
</dbReference>
<feature type="region of interest" description="Disordered" evidence="1">
    <location>
        <begin position="541"/>
        <end position="582"/>
    </location>
</feature>
<dbReference type="Gene3D" id="3.20.20.140">
    <property type="entry name" value="Metal-dependent hydrolases"/>
    <property type="match status" value="1"/>
</dbReference>
<evidence type="ECO:0000313" key="3">
    <source>
        <dbReference type="EMBL" id="PHH83083.1"/>
    </source>
</evidence>
<accession>A0A2C5ZTD6</accession>
<dbReference type="Proteomes" id="UP000224854">
    <property type="component" value="Unassembled WGS sequence"/>
</dbReference>
<protein>
    <recommendedName>
        <fullName evidence="2">Amidohydrolase 3 domain-containing protein</fullName>
    </recommendedName>
</protein>
<feature type="domain" description="Amidohydrolase 3" evidence="2">
    <location>
        <begin position="51"/>
        <end position="534"/>
    </location>
</feature>
<feature type="compositionally biased region" description="Low complexity" evidence="1">
    <location>
        <begin position="562"/>
        <end position="582"/>
    </location>
</feature>
<dbReference type="InterPro" id="IPR033932">
    <property type="entry name" value="YtcJ-like"/>
</dbReference>
<feature type="compositionally biased region" description="Pro residues" evidence="1">
    <location>
        <begin position="546"/>
        <end position="561"/>
    </location>
</feature>
<reference evidence="3 4" key="1">
    <citation type="submission" date="2017-06" db="EMBL/GenBank/DDBJ databases">
        <title>Ant-infecting Ophiocordyceps genomes reveal a high diversity of potential behavioral manipulation genes and a possible major role for enterotoxins.</title>
        <authorList>
            <person name="De Bekker C."/>
            <person name="Evans H.C."/>
            <person name="Brachmann A."/>
            <person name="Hughes D.P."/>
        </authorList>
    </citation>
    <scope>NUCLEOTIDE SEQUENCE [LARGE SCALE GENOMIC DNA]</scope>
    <source>
        <strain evidence="3 4">1348a</strain>
    </source>
</reference>
<gene>
    <name evidence="3" type="ORF">CDD82_3618</name>
</gene>
<sequence>MGSTVLFNGRFLVPGPRETFASCLMVDDKTGKIKHVGSEADVLAPDAVWHDLGGRTVLAGFIDAHMHLLATGQDLARYDVGGYESLEEIREGIRGFAARNQELRRIVCRGWLQQATGGKAAASDLDDLDPRPIYVVAEDFHSTWCNAAALAEMAVDGMEDPPGGLIHRDEDGTPSGLLSEAASLDIAMAFLASCESLQQRVAAVERAFAAYLASGYTGLVEMATDATSWAAIQAFRSQQPSKTLPIPLACYWLVRAAHTVPEALASVNQAFALRQTFNAQATPDCRIVGVKILCDGVVDSCTAALQTPYAHSGTTPLPIWAREHLDAVLRRAHELELQVAMHCIGDAAIKLALDSLEATGSSTAARPRLEHLETCSLADAQRLGRLGVTASIQPVHSDPAILRQWPALLGVERCRAVFPYAEMARSGAVVALGTDAPTASYKPLPNLYTATTRRSARREATGGEQTAPEHALTLLQALTGATHGAAYSCFADAWTGALEKGKDADLVVVDMQWDAERLLEARVTETWIKGKRVYATDASCPAASCPSPPFPSASSPSPPFPSASFPSPASPSASSPSAAVSA</sequence>
<organism evidence="3 4">
    <name type="scientific">Ophiocordyceps australis</name>
    <dbReference type="NCBI Taxonomy" id="1399860"/>
    <lineage>
        <taxon>Eukaryota</taxon>
        <taxon>Fungi</taxon>
        <taxon>Dikarya</taxon>
        <taxon>Ascomycota</taxon>
        <taxon>Pezizomycotina</taxon>
        <taxon>Sordariomycetes</taxon>
        <taxon>Hypocreomycetidae</taxon>
        <taxon>Hypocreales</taxon>
        <taxon>Ophiocordycipitaceae</taxon>
        <taxon>Ophiocordyceps</taxon>
    </lineage>
</organism>
<dbReference type="SUPFAM" id="SSF51556">
    <property type="entry name" value="Metallo-dependent hydrolases"/>
    <property type="match status" value="1"/>
</dbReference>
<proteinExistence type="predicted"/>